<reference evidence="1" key="1">
    <citation type="journal article" date="2007" name="Microbiology">
        <title>Comparative analysis of the Corynebacterium glutamicum group and complete genome sequence of strain R.</title>
        <authorList>
            <person name="Yukawa H."/>
            <person name="Omumasaba C.A."/>
            <person name="Nonaka H."/>
            <person name="Kos P."/>
            <person name="Okai N."/>
            <person name="Suzuki N."/>
            <person name="Suda M."/>
            <person name="Tsuge Y."/>
            <person name="Watanabe J."/>
            <person name="Ikeda Y."/>
            <person name="Vertes A.A."/>
            <person name="Inui M."/>
        </authorList>
    </citation>
    <scope>NUCLEOTIDE SEQUENCE</scope>
    <source>
        <strain evidence="1">R</strain>
    </source>
</reference>
<evidence type="ECO:0000313" key="1">
    <source>
        <dbReference type="EMBL" id="BAF55368.1"/>
    </source>
</evidence>
<dbReference type="EMBL" id="AP009044">
    <property type="protein sequence ID" value="BAF55368.1"/>
    <property type="molecule type" value="Genomic_DNA"/>
</dbReference>
<proteinExistence type="predicted"/>
<dbReference type="RefSeq" id="WP_004567525.1">
    <property type="nucleotide sequence ID" value="NC_009342.1"/>
</dbReference>
<accession>A0AB72VCV7</accession>
<dbReference type="KEGG" id="cgt:cgR_2362"/>
<gene>
    <name evidence="1" type="ordered locus">cgR_2362</name>
</gene>
<protein>
    <submittedName>
        <fullName evidence="1">Uncharacterized protein</fullName>
    </submittedName>
</protein>
<dbReference type="Proteomes" id="UP000006698">
    <property type="component" value="Chromosome"/>
</dbReference>
<organism evidence="1">
    <name type="scientific">Corynebacterium glutamicum (strain R)</name>
    <dbReference type="NCBI Taxonomy" id="340322"/>
    <lineage>
        <taxon>Bacteria</taxon>
        <taxon>Bacillati</taxon>
        <taxon>Actinomycetota</taxon>
        <taxon>Actinomycetes</taxon>
        <taxon>Mycobacteriales</taxon>
        <taxon>Corynebacteriaceae</taxon>
        <taxon>Corynebacterium</taxon>
    </lineage>
</organism>
<dbReference type="AlphaFoldDB" id="A0AB72VCV7"/>
<sequence>MFLLLFNLRERRSIEELDELLTERIENLRSRRRAAARLLKEQKAQEEGEA</sequence>
<name>A0AB72VCV7_CORGB</name>